<evidence type="ECO:0000256" key="1">
    <source>
        <dbReference type="SAM" id="MobiDB-lite"/>
    </source>
</evidence>
<evidence type="ECO:0000313" key="4">
    <source>
        <dbReference type="Proteomes" id="UP000823388"/>
    </source>
</evidence>
<organism evidence="3 4">
    <name type="scientific">Panicum virgatum</name>
    <name type="common">Blackwell switchgrass</name>
    <dbReference type="NCBI Taxonomy" id="38727"/>
    <lineage>
        <taxon>Eukaryota</taxon>
        <taxon>Viridiplantae</taxon>
        <taxon>Streptophyta</taxon>
        <taxon>Embryophyta</taxon>
        <taxon>Tracheophyta</taxon>
        <taxon>Spermatophyta</taxon>
        <taxon>Magnoliopsida</taxon>
        <taxon>Liliopsida</taxon>
        <taxon>Poales</taxon>
        <taxon>Poaceae</taxon>
        <taxon>PACMAD clade</taxon>
        <taxon>Panicoideae</taxon>
        <taxon>Panicodae</taxon>
        <taxon>Paniceae</taxon>
        <taxon>Panicinae</taxon>
        <taxon>Panicum</taxon>
        <taxon>Panicum sect. Hiantes</taxon>
    </lineage>
</organism>
<keyword evidence="2" id="KW-1133">Transmembrane helix</keyword>
<reference evidence="3" key="1">
    <citation type="submission" date="2020-05" db="EMBL/GenBank/DDBJ databases">
        <title>WGS assembly of Panicum virgatum.</title>
        <authorList>
            <person name="Lovell J.T."/>
            <person name="Jenkins J."/>
            <person name="Shu S."/>
            <person name="Juenger T.E."/>
            <person name="Schmutz J."/>
        </authorList>
    </citation>
    <scope>NUCLEOTIDE SEQUENCE</scope>
    <source>
        <strain evidence="3">AP13</strain>
    </source>
</reference>
<keyword evidence="4" id="KW-1185">Reference proteome</keyword>
<dbReference type="EMBL" id="CM029052">
    <property type="protein sequence ID" value="KAG2555707.1"/>
    <property type="molecule type" value="Genomic_DNA"/>
</dbReference>
<dbReference type="AlphaFoldDB" id="A0A8T0P131"/>
<feature type="transmembrane region" description="Helical" evidence="2">
    <location>
        <begin position="89"/>
        <end position="110"/>
    </location>
</feature>
<gene>
    <name evidence="3" type="ORF">PVAP13_8NG023800</name>
</gene>
<evidence type="ECO:0000256" key="2">
    <source>
        <dbReference type="SAM" id="Phobius"/>
    </source>
</evidence>
<proteinExistence type="predicted"/>
<comment type="caution">
    <text evidence="3">The sequence shown here is derived from an EMBL/GenBank/DDBJ whole genome shotgun (WGS) entry which is preliminary data.</text>
</comment>
<name>A0A8T0P131_PANVG</name>
<feature type="region of interest" description="Disordered" evidence="1">
    <location>
        <begin position="32"/>
        <end position="66"/>
    </location>
</feature>
<keyword evidence="2" id="KW-0472">Membrane</keyword>
<protein>
    <submittedName>
        <fullName evidence="3">Uncharacterized protein</fullName>
    </submittedName>
</protein>
<accession>A0A8T0P131</accession>
<dbReference type="Proteomes" id="UP000823388">
    <property type="component" value="Chromosome 8N"/>
</dbReference>
<keyword evidence="2" id="KW-0812">Transmembrane</keyword>
<sequence length="111" mass="12438">METSPKKLEHPIRFHDCVPSASASASLLRTRARRPVQLSKAPNHVTPPQGTEPGAPLHHCRPSTPTNWRMDPLSRLAVRGRKKTKCYRLYVFYIVLCSALAGLICVSETYL</sequence>
<evidence type="ECO:0000313" key="3">
    <source>
        <dbReference type="EMBL" id="KAG2555707.1"/>
    </source>
</evidence>